<reference evidence="9 10" key="1">
    <citation type="journal article" date="2022" name="Res Sq">
        <title>Evolution of multicellular longitudinally dividing oral cavity symbionts (Neisseriaceae).</title>
        <authorList>
            <person name="Nyongesa S."/>
            <person name="Weber P."/>
            <person name="Bernet E."/>
            <person name="Pullido F."/>
            <person name="Nieckarz M."/>
            <person name="Delaby M."/>
            <person name="Nieves C."/>
            <person name="Viehboeck T."/>
            <person name="Krause N."/>
            <person name="Rivera-Millot A."/>
            <person name="Nakamura A."/>
            <person name="Vischer N."/>
            <person name="VanNieuwenhze M."/>
            <person name="Brun Y."/>
            <person name="Cava F."/>
            <person name="Bulgheresi S."/>
            <person name="Veyrier F."/>
        </authorList>
    </citation>
    <scope>NUCLEOTIDE SEQUENCE [LARGE SCALE GENOMIC DNA]</scope>
    <source>
        <strain evidence="9 10">SN4</strain>
    </source>
</reference>
<keyword evidence="9" id="KW-0808">Transferase</keyword>
<dbReference type="InterPro" id="IPR006197">
    <property type="entry name" value="Peptidase_S24_LexA"/>
</dbReference>
<sequence>MNTLSASSKRTLTWYRPVNTPSVWVPLLLHSVPAGFPAMVNTDVDGAISLDQNLIHNPLATIFVRAGGDSMCDAGIDQGDLLIVDKSLPAKHGDIVVADIGHEFTIKRLHLHGGISLHPENQHADYPVLRPTAEQEWRMVGVVTFVIKSVHG</sequence>
<keyword evidence="3 7" id="KW-0378">Hydrolase</keyword>
<keyword evidence="2" id="KW-0227">DNA damage</keyword>
<gene>
    <name evidence="9" type="primary">umuD</name>
    <name evidence="9" type="ORF">LVJ82_03235</name>
</gene>
<keyword evidence="6" id="KW-0742">SOS response</keyword>
<evidence type="ECO:0000256" key="6">
    <source>
        <dbReference type="ARBA" id="ARBA00023236"/>
    </source>
</evidence>
<dbReference type="EC" id="2.7.7.7" evidence="9"/>
<evidence type="ECO:0000256" key="4">
    <source>
        <dbReference type="ARBA" id="ARBA00022813"/>
    </source>
</evidence>
<proteinExistence type="inferred from homology"/>
<evidence type="ECO:0000259" key="8">
    <source>
        <dbReference type="Pfam" id="PF00717"/>
    </source>
</evidence>
<evidence type="ECO:0000313" key="10">
    <source>
        <dbReference type="Proteomes" id="UP000832011"/>
    </source>
</evidence>
<organism evidence="9 10">
    <name type="scientific">Vitreoscilla massiliensis</name>
    <dbReference type="NCBI Taxonomy" id="1689272"/>
    <lineage>
        <taxon>Bacteria</taxon>
        <taxon>Pseudomonadati</taxon>
        <taxon>Pseudomonadota</taxon>
        <taxon>Betaproteobacteria</taxon>
        <taxon>Neisseriales</taxon>
        <taxon>Neisseriaceae</taxon>
        <taxon>Vitreoscilla</taxon>
    </lineage>
</organism>
<keyword evidence="10" id="KW-1185">Reference proteome</keyword>
<evidence type="ECO:0000256" key="5">
    <source>
        <dbReference type="ARBA" id="ARBA00023204"/>
    </source>
</evidence>
<dbReference type="InterPro" id="IPR015927">
    <property type="entry name" value="Peptidase_S24_S26A/B/C"/>
</dbReference>
<dbReference type="InterPro" id="IPR036286">
    <property type="entry name" value="LexA/Signal_pep-like_sf"/>
</dbReference>
<keyword evidence="4 7" id="KW-0068">Autocatalytic cleavage</keyword>
<evidence type="ECO:0000256" key="1">
    <source>
        <dbReference type="ARBA" id="ARBA00007484"/>
    </source>
</evidence>
<dbReference type="SUPFAM" id="SSF51306">
    <property type="entry name" value="LexA/Signal peptidase"/>
    <property type="match status" value="1"/>
</dbReference>
<name>A0ABY4E2M7_9NEIS</name>
<keyword evidence="5" id="KW-0234">DNA repair</keyword>
<comment type="similarity">
    <text evidence="1 7">Belongs to the peptidase S24 family.</text>
</comment>
<dbReference type="Proteomes" id="UP000832011">
    <property type="component" value="Chromosome"/>
</dbReference>
<dbReference type="InterPro" id="IPR039418">
    <property type="entry name" value="LexA-like"/>
</dbReference>
<dbReference type="RefSeq" id="WP_058356082.1">
    <property type="nucleotide sequence ID" value="NZ_CABKVG010000008.1"/>
</dbReference>
<dbReference type="Gene3D" id="2.10.109.10">
    <property type="entry name" value="Umud Fragment, subunit A"/>
    <property type="match status" value="1"/>
</dbReference>
<feature type="domain" description="Peptidase S24/S26A/S26B/S26C" evidence="8">
    <location>
        <begin position="27"/>
        <end position="143"/>
    </location>
</feature>
<evidence type="ECO:0000256" key="2">
    <source>
        <dbReference type="ARBA" id="ARBA00022763"/>
    </source>
</evidence>
<dbReference type="EMBL" id="CP091511">
    <property type="protein sequence ID" value="UOO90016.1"/>
    <property type="molecule type" value="Genomic_DNA"/>
</dbReference>
<protein>
    <submittedName>
        <fullName evidence="9">Translesion error-prone DNA polymerase V autoproteolytic subunit</fullName>
        <ecNumber evidence="9">2.7.7.7</ecNumber>
    </submittedName>
</protein>
<dbReference type="Pfam" id="PF00717">
    <property type="entry name" value="Peptidase_S24"/>
    <property type="match status" value="1"/>
</dbReference>
<dbReference type="PANTHER" id="PTHR33516:SF2">
    <property type="entry name" value="LEXA REPRESSOR-RELATED"/>
    <property type="match status" value="1"/>
</dbReference>
<dbReference type="PRINTS" id="PR00726">
    <property type="entry name" value="LEXASERPTASE"/>
</dbReference>
<dbReference type="GO" id="GO:0003887">
    <property type="term" value="F:DNA-directed DNA polymerase activity"/>
    <property type="evidence" value="ECO:0007669"/>
    <property type="project" value="UniProtKB-EC"/>
</dbReference>
<dbReference type="NCBIfam" id="NF007621">
    <property type="entry name" value="PRK10276.1"/>
    <property type="match status" value="1"/>
</dbReference>
<keyword evidence="9" id="KW-0548">Nucleotidyltransferase</keyword>
<evidence type="ECO:0000256" key="7">
    <source>
        <dbReference type="RuleBase" id="RU003991"/>
    </source>
</evidence>
<accession>A0ABY4E2M7</accession>
<evidence type="ECO:0000313" key="9">
    <source>
        <dbReference type="EMBL" id="UOO90016.1"/>
    </source>
</evidence>
<dbReference type="PANTHER" id="PTHR33516">
    <property type="entry name" value="LEXA REPRESSOR"/>
    <property type="match status" value="1"/>
</dbReference>
<evidence type="ECO:0000256" key="3">
    <source>
        <dbReference type="ARBA" id="ARBA00022801"/>
    </source>
</evidence>
<dbReference type="InterPro" id="IPR050077">
    <property type="entry name" value="LexA_repressor"/>
</dbReference>
<dbReference type="CDD" id="cd06529">
    <property type="entry name" value="S24_LexA-like"/>
    <property type="match status" value="1"/>
</dbReference>